<dbReference type="SUPFAM" id="SSF46689">
    <property type="entry name" value="Homeodomain-like"/>
    <property type="match status" value="1"/>
</dbReference>
<evidence type="ECO:0000259" key="4">
    <source>
        <dbReference type="PROSITE" id="PS51071"/>
    </source>
</evidence>
<accession>A0AA48KPD1</accession>
<dbReference type="Pfam" id="PF01380">
    <property type="entry name" value="SIS"/>
    <property type="match status" value="1"/>
</dbReference>
<name>A0AA48KPD1_9ALTE</name>
<dbReference type="GO" id="GO:0003700">
    <property type="term" value="F:DNA-binding transcription factor activity"/>
    <property type="evidence" value="ECO:0007669"/>
    <property type="project" value="InterPro"/>
</dbReference>
<dbReference type="InterPro" id="IPR036388">
    <property type="entry name" value="WH-like_DNA-bd_sf"/>
</dbReference>
<dbReference type="Pfam" id="PF01418">
    <property type="entry name" value="HTH_6"/>
    <property type="match status" value="1"/>
</dbReference>
<organism evidence="5 6">
    <name type="scientific">Planctobacterium marinum</name>
    <dbReference type="NCBI Taxonomy" id="1631968"/>
    <lineage>
        <taxon>Bacteria</taxon>
        <taxon>Pseudomonadati</taxon>
        <taxon>Pseudomonadota</taxon>
        <taxon>Gammaproteobacteria</taxon>
        <taxon>Alteromonadales</taxon>
        <taxon>Alteromonadaceae</taxon>
        <taxon>Planctobacterium</taxon>
    </lineage>
</organism>
<dbReference type="EMBL" id="AP027272">
    <property type="protein sequence ID" value="BDX06526.1"/>
    <property type="molecule type" value="Genomic_DNA"/>
</dbReference>
<dbReference type="InterPro" id="IPR046348">
    <property type="entry name" value="SIS_dom_sf"/>
</dbReference>
<dbReference type="Gene3D" id="1.10.10.10">
    <property type="entry name" value="Winged helix-like DNA-binding domain superfamily/Winged helix DNA-binding domain"/>
    <property type="match status" value="1"/>
</dbReference>
<keyword evidence="3" id="KW-0804">Transcription</keyword>
<reference evidence="5" key="1">
    <citation type="submission" date="2023-01" db="EMBL/GenBank/DDBJ databases">
        <title>Complete genome sequence of Planctobacterium marinum strain Dej080120_11.</title>
        <authorList>
            <person name="Ueki S."/>
            <person name="Maruyama F."/>
        </authorList>
    </citation>
    <scope>NUCLEOTIDE SEQUENCE</scope>
    <source>
        <strain evidence="5">Dej080120_11</strain>
    </source>
</reference>
<dbReference type="Gene3D" id="3.40.50.10490">
    <property type="entry name" value="Glucose-6-phosphate isomerase like protein, domain 1"/>
    <property type="match status" value="1"/>
</dbReference>
<dbReference type="InterPro" id="IPR000281">
    <property type="entry name" value="HTH_RpiR"/>
</dbReference>
<evidence type="ECO:0000256" key="1">
    <source>
        <dbReference type="ARBA" id="ARBA00023015"/>
    </source>
</evidence>
<dbReference type="GO" id="GO:0097367">
    <property type="term" value="F:carbohydrate derivative binding"/>
    <property type="evidence" value="ECO:0007669"/>
    <property type="project" value="InterPro"/>
</dbReference>
<keyword evidence="1" id="KW-0805">Transcription regulation</keyword>
<dbReference type="GO" id="GO:0003677">
    <property type="term" value="F:DNA binding"/>
    <property type="evidence" value="ECO:0007669"/>
    <property type="project" value="UniProtKB-KW"/>
</dbReference>
<dbReference type="RefSeq" id="WP_338292541.1">
    <property type="nucleotide sequence ID" value="NZ_AP027272.1"/>
</dbReference>
<dbReference type="KEGG" id="pmaw:MACH26_20470"/>
<dbReference type="AlphaFoldDB" id="A0AA48KPD1"/>
<sequence>MNNTLPFLQRIEQNYGELPPSARDIATFLQNDPLLVLKLSTSDIAEACNTSKATVSRFFRQLGYENHLVVKQELRAQGQPIASNKGDKRFLEGEYQRIKAAWEYLQRYGLEQITESICNADRISIFGYRNSYPMAMHLQRQLLQLRDRVRLLPQPGQTISEELHGIVKGEVAIVVGFRRRPRVFKSLLTELKKCTSIILLTDSTGQIYKDDVDHLLVCSLGEELAMDSYAAPMSMISMLCHSVYNTLGESAAERSAAISDGYRTLGELEDI</sequence>
<dbReference type="PROSITE" id="PS51071">
    <property type="entry name" value="HTH_RPIR"/>
    <property type="match status" value="1"/>
</dbReference>
<dbReference type="GO" id="GO:1901135">
    <property type="term" value="P:carbohydrate derivative metabolic process"/>
    <property type="evidence" value="ECO:0007669"/>
    <property type="project" value="InterPro"/>
</dbReference>
<dbReference type="CDD" id="cd05013">
    <property type="entry name" value="SIS_RpiR"/>
    <property type="match status" value="1"/>
</dbReference>
<dbReference type="InterPro" id="IPR047640">
    <property type="entry name" value="RpiR-like"/>
</dbReference>
<feature type="domain" description="HTH rpiR-type" evidence="4">
    <location>
        <begin position="5"/>
        <end position="81"/>
    </location>
</feature>
<dbReference type="Proteomes" id="UP001333710">
    <property type="component" value="Chromosome"/>
</dbReference>
<proteinExistence type="predicted"/>
<evidence type="ECO:0000313" key="6">
    <source>
        <dbReference type="Proteomes" id="UP001333710"/>
    </source>
</evidence>
<protein>
    <submittedName>
        <fullName evidence="5">RpiR family transcriptional regulator</fullName>
    </submittedName>
</protein>
<evidence type="ECO:0000256" key="3">
    <source>
        <dbReference type="ARBA" id="ARBA00023163"/>
    </source>
</evidence>
<dbReference type="InterPro" id="IPR035472">
    <property type="entry name" value="RpiR-like_SIS"/>
</dbReference>
<dbReference type="PANTHER" id="PTHR30514:SF18">
    <property type="entry name" value="RPIR-FAMILY TRANSCRIPTIONAL REGULATOR"/>
    <property type="match status" value="1"/>
</dbReference>
<dbReference type="SUPFAM" id="SSF53697">
    <property type="entry name" value="SIS domain"/>
    <property type="match status" value="1"/>
</dbReference>
<dbReference type="InterPro" id="IPR001347">
    <property type="entry name" value="SIS_dom"/>
</dbReference>
<dbReference type="PANTHER" id="PTHR30514">
    <property type="entry name" value="GLUCOKINASE"/>
    <property type="match status" value="1"/>
</dbReference>
<evidence type="ECO:0000313" key="5">
    <source>
        <dbReference type="EMBL" id="BDX06526.1"/>
    </source>
</evidence>
<gene>
    <name evidence="5" type="ORF">MACH26_20470</name>
</gene>
<keyword evidence="6" id="KW-1185">Reference proteome</keyword>
<evidence type="ECO:0000256" key="2">
    <source>
        <dbReference type="ARBA" id="ARBA00023125"/>
    </source>
</evidence>
<keyword evidence="2" id="KW-0238">DNA-binding</keyword>
<dbReference type="InterPro" id="IPR009057">
    <property type="entry name" value="Homeodomain-like_sf"/>
</dbReference>